<keyword evidence="2" id="KW-1185">Reference proteome</keyword>
<reference evidence="1" key="1">
    <citation type="submission" date="2025-08" db="UniProtKB">
        <authorList>
            <consortium name="Ensembl"/>
        </authorList>
    </citation>
    <scope>IDENTIFICATION</scope>
</reference>
<dbReference type="Ensembl" id="ENSMMOT00000017341.1">
    <property type="protein sequence ID" value="ENSMMOP00000017058.1"/>
    <property type="gene ID" value="ENSMMOG00000013002.1"/>
</dbReference>
<dbReference type="AlphaFoldDB" id="A0A3Q3WPN4"/>
<protein>
    <submittedName>
        <fullName evidence="1">Uncharacterized protein</fullName>
    </submittedName>
</protein>
<reference evidence="1" key="2">
    <citation type="submission" date="2025-09" db="UniProtKB">
        <authorList>
            <consortium name="Ensembl"/>
        </authorList>
    </citation>
    <scope>IDENTIFICATION</scope>
</reference>
<name>A0A3Q3WPN4_MOLML</name>
<proteinExistence type="predicted"/>
<dbReference type="Proteomes" id="UP000261620">
    <property type="component" value="Unplaced"/>
</dbReference>
<evidence type="ECO:0000313" key="2">
    <source>
        <dbReference type="Proteomes" id="UP000261620"/>
    </source>
</evidence>
<accession>A0A3Q3WPN4</accession>
<evidence type="ECO:0000313" key="1">
    <source>
        <dbReference type="Ensembl" id="ENSMMOP00000017058.1"/>
    </source>
</evidence>
<organism evidence="1 2">
    <name type="scientific">Mola mola</name>
    <name type="common">Ocean sunfish</name>
    <name type="synonym">Tetraodon mola</name>
    <dbReference type="NCBI Taxonomy" id="94237"/>
    <lineage>
        <taxon>Eukaryota</taxon>
        <taxon>Metazoa</taxon>
        <taxon>Chordata</taxon>
        <taxon>Craniata</taxon>
        <taxon>Vertebrata</taxon>
        <taxon>Euteleostomi</taxon>
        <taxon>Actinopterygii</taxon>
        <taxon>Neopterygii</taxon>
        <taxon>Teleostei</taxon>
        <taxon>Neoteleostei</taxon>
        <taxon>Acanthomorphata</taxon>
        <taxon>Eupercaria</taxon>
        <taxon>Tetraodontiformes</taxon>
        <taxon>Molidae</taxon>
        <taxon>Mola</taxon>
    </lineage>
</organism>
<sequence length="77" mass="8157">SHQVAGEPTLNVVTVVCPGDVPLGGENVVCAAHTPLTVRSVFQGQPVILQTASVRWSGSHSHLCSLSHSRCNTIWQV</sequence>